<comment type="caution">
    <text evidence="8">The sequence shown here is derived from an EMBL/GenBank/DDBJ whole genome shotgun (WGS) entry which is preliminary data.</text>
</comment>
<reference evidence="8 9" key="1">
    <citation type="journal article" date="2023" name="Elife">
        <title>Identification of key yeast species and microbe-microbe interactions impacting larval growth of Drosophila in the wild.</title>
        <authorList>
            <person name="Mure A."/>
            <person name="Sugiura Y."/>
            <person name="Maeda R."/>
            <person name="Honda K."/>
            <person name="Sakurai N."/>
            <person name="Takahashi Y."/>
            <person name="Watada M."/>
            <person name="Katoh T."/>
            <person name="Gotoh A."/>
            <person name="Gotoh Y."/>
            <person name="Taniguchi I."/>
            <person name="Nakamura K."/>
            <person name="Hayashi T."/>
            <person name="Katayama T."/>
            <person name="Uemura T."/>
            <person name="Hattori Y."/>
        </authorList>
    </citation>
    <scope>NUCLEOTIDE SEQUENCE [LARGE SCALE GENOMIC DNA]</scope>
    <source>
        <strain evidence="8 9">SB-73</strain>
    </source>
</reference>
<dbReference type="Proteomes" id="UP001362899">
    <property type="component" value="Unassembled WGS sequence"/>
</dbReference>
<feature type="transmembrane region" description="Helical" evidence="7">
    <location>
        <begin position="59"/>
        <end position="76"/>
    </location>
</feature>
<evidence type="ECO:0000256" key="1">
    <source>
        <dbReference type="ARBA" id="ARBA00004141"/>
    </source>
</evidence>
<gene>
    <name evidence="8" type="ORF">DASB73_025980</name>
</gene>
<comment type="function">
    <text evidence="6">Involved in the retrieval of endoplasmic reticulum membrane proteins from the early Golgi compartment.</text>
</comment>
<keyword evidence="5 6" id="KW-0472">Membrane</keyword>
<proteinExistence type="inferred from homology"/>
<comment type="similarity">
    <text evidence="2 6">Belongs to the RER1 family.</text>
</comment>
<feature type="transmembrane region" description="Helical" evidence="7">
    <location>
        <begin position="37"/>
        <end position="53"/>
    </location>
</feature>
<keyword evidence="3 7" id="KW-0812">Transmembrane</keyword>
<organism evidence="8 9">
    <name type="scientific">Starmerella bacillaris</name>
    <name type="common">Yeast</name>
    <name type="synonym">Candida zemplinina</name>
    <dbReference type="NCBI Taxonomy" id="1247836"/>
    <lineage>
        <taxon>Eukaryota</taxon>
        <taxon>Fungi</taxon>
        <taxon>Dikarya</taxon>
        <taxon>Ascomycota</taxon>
        <taxon>Saccharomycotina</taxon>
        <taxon>Dipodascomycetes</taxon>
        <taxon>Dipodascales</taxon>
        <taxon>Trichomonascaceae</taxon>
        <taxon>Starmerella</taxon>
    </lineage>
</organism>
<evidence type="ECO:0000256" key="3">
    <source>
        <dbReference type="ARBA" id="ARBA00022692"/>
    </source>
</evidence>
<dbReference type="GO" id="GO:0005783">
    <property type="term" value="C:endoplasmic reticulum"/>
    <property type="evidence" value="ECO:0007669"/>
    <property type="project" value="GOC"/>
</dbReference>
<name>A0AAV5RJL4_STABA</name>
<dbReference type="Pfam" id="PF03248">
    <property type="entry name" value="Rer1"/>
    <property type="match status" value="1"/>
</dbReference>
<dbReference type="PANTHER" id="PTHR10743:SF0">
    <property type="entry name" value="PROTEIN RER1"/>
    <property type="match status" value="1"/>
</dbReference>
<dbReference type="AlphaFoldDB" id="A0AAV5RJL4"/>
<protein>
    <recommendedName>
        <fullName evidence="6">Protein RER1</fullName>
    </recommendedName>
</protein>
<keyword evidence="9" id="KW-1185">Reference proteome</keyword>
<feature type="transmembrane region" description="Helical" evidence="7">
    <location>
        <begin position="144"/>
        <end position="162"/>
    </location>
</feature>
<dbReference type="PANTHER" id="PTHR10743">
    <property type="entry name" value="PROTEIN RER1"/>
    <property type="match status" value="1"/>
</dbReference>
<evidence type="ECO:0000256" key="7">
    <source>
        <dbReference type="SAM" id="Phobius"/>
    </source>
</evidence>
<evidence type="ECO:0000256" key="4">
    <source>
        <dbReference type="ARBA" id="ARBA00022989"/>
    </source>
</evidence>
<dbReference type="GO" id="GO:0000139">
    <property type="term" value="C:Golgi membrane"/>
    <property type="evidence" value="ECO:0007669"/>
    <property type="project" value="TreeGrafter"/>
</dbReference>
<evidence type="ECO:0000256" key="2">
    <source>
        <dbReference type="ARBA" id="ARBA00006070"/>
    </source>
</evidence>
<dbReference type="InterPro" id="IPR004932">
    <property type="entry name" value="Rer1"/>
</dbReference>
<keyword evidence="8" id="KW-0675">Receptor</keyword>
<evidence type="ECO:0000313" key="9">
    <source>
        <dbReference type="Proteomes" id="UP001362899"/>
    </source>
</evidence>
<sequence>MNSVNSFKENLALKLGRPRKIYRYYLDRSVPKVKERWLVEFCLLVVFLLRVILGKGWYVVCYVLAIFMLNMLLGFLSPRFDPSAQDDLRSDEQEAGLGSEDMKKNEDFRPFLRRLPEFHFWYLSFNATLISIFCTFFRTLDIPVFWPILVIYFVVLFVLTMRRQIQHMIKFRYIPFDIGKKRFAAQ</sequence>
<evidence type="ECO:0000313" key="8">
    <source>
        <dbReference type="EMBL" id="GMM51635.1"/>
    </source>
</evidence>
<keyword evidence="4 7" id="KW-1133">Transmembrane helix</keyword>
<dbReference type="GO" id="GO:0006890">
    <property type="term" value="P:retrograde vesicle-mediated transport, Golgi to endoplasmic reticulum"/>
    <property type="evidence" value="ECO:0007669"/>
    <property type="project" value="TreeGrafter"/>
</dbReference>
<comment type="subcellular location">
    <subcellularLocation>
        <location evidence="1">Membrane</location>
        <topology evidence="1">Multi-pass membrane protein</topology>
    </subcellularLocation>
</comment>
<evidence type="ECO:0000256" key="5">
    <source>
        <dbReference type="ARBA" id="ARBA00023136"/>
    </source>
</evidence>
<accession>A0AAV5RJL4</accession>
<dbReference type="GO" id="GO:0006621">
    <property type="term" value="P:protein retention in ER lumen"/>
    <property type="evidence" value="ECO:0007669"/>
    <property type="project" value="TreeGrafter"/>
</dbReference>
<feature type="transmembrane region" description="Helical" evidence="7">
    <location>
        <begin position="118"/>
        <end position="138"/>
    </location>
</feature>
<evidence type="ECO:0000256" key="6">
    <source>
        <dbReference type="PIRNR" id="PIRNR016013"/>
    </source>
</evidence>
<dbReference type="EMBL" id="BTGC01000008">
    <property type="protein sequence ID" value="GMM51635.1"/>
    <property type="molecule type" value="Genomic_DNA"/>
</dbReference>
<dbReference type="PIRSF" id="PIRSF016013">
    <property type="entry name" value="AtER_Rer1p"/>
    <property type="match status" value="1"/>
</dbReference>